<feature type="binding site" evidence="2">
    <location>
        <position position="47"/>
    </location>
    <ligand>
        <name>substrate</name>
    </ligand>
</feature>
<sequence length="114" mass="12645">MSEEQTARYLGSGRSDVLATPALVAWMEAVAQEIVDDVLPTDWQSVGNYIELRHSAMVPVGSTVEIQAVLSRVDEKELIFAVSAFDESGIISEGIHKRTFSRTAVLKRLLKRKK</sequence>
<dbReference type="Proteomes" id="UP001164819">
    <property type="component" value="Chromosome"/>
</dbReference>
<evidence type="ECO:0000313" key="5">
    <source>
        <dbReference type="EMBL" id="WAV97314.1"/>
    </source>
</evidence>
<feature type="active site" evidence="1">
    <location>
        <position position="28"/>
    </location>
</feature>
<evidence type="ECO:0000313" key="6">
    <source>
        <dbReference type="Proteomes" id="UP001164794"/>
    </source>
</evidence>
<feature type="active site" evidence="1">
    <location>
        <position position="54"/>
    </location>
</feature>
<dbReference type="Proteomes" id="UP001164794">
    <property type="component" value="Chromosome"/>
</dbReference>
<dbReference type="Pfam" id="PF22636">
    <property type="entry name" value="FlK"/>
    <property type="match status" value="1"/>
</dbReference>
<feature type="active site" evidence="1">
    <location>
        <position position="20"/>
    </location>
</feature>
<dbReference type="InterPro" id="IPR025540">
    <property type="entry name" value="FlK"/>
</dbReference>
<dbReference type="Gene3D" id="3.10.129.10">
    <property type="entry name" value="Hotdog Thioesterase"/>
    <property type="match status" value="1"/>
</dbReference>
<keyword evidence="6" id="KW-1185">Reference proteome</keyword>
<reference evidence="5" key="1">
    <citation type="journal article" date="2022" name="Front. Microbiol.">
        <title>New perspectives on an old grouping: The genomic and phenotypic variability of Oxalobacter formigenes and the implications for calcium oxalate stone prevention.</title>
        <authorList>
            <person name="Chmiel J.A."/>
            <person name="Carr C."/>
            <person name="Stuivenberg G.A."/>
            <person name="Venema R."/>
            <person name="Chanyi R.M."/>
            <person name="Al K.F."/>
            <person name="Giguere D."/>
            <person name="Say H."/>
            <person name="Akouris P.P."/>
            <person name="Dominguez Romero S.A."/>
            <person name="Kwong A."/>
            <person name="Tai V."/>
            <person name="Koval S.F."/>
            <person name="Razvi H."/>
            <person name="Bjazevic J."/>
            <person name="Burton J.P."/>
        </authorList>
    </citation>
    <scope>NUCLEOTIDE SEQUENCE</scope>
    <source>
        <strain evidence="5">HOxNP-1</strain>
    </source>
</reference>
<feature type="binding site" evidence="2">
    <location>
        <position position="47"/>
    </location>
    <ligand>
        <name>CoA</name>
        <dbReference type="ChEBI" id="CHEBI:57287"/>
    </ligand>
</feature>
<protein>
    <submittedName>
        <fullName evidence="4">Thioesterase</fullName>
    </submittedName>
</protein>
<dbReference type="AlphaFoldDB" id="A0A9E9LIL7"/>
<evidence type="ECO:0000313" key="4">
    <source>
        <dbReference type="EMBL" id="WAV91527.1"/>
    </source>
</evidence>
<dbReference type="InterPro" id="IPR054485">
    <property type="entry name" value="FlK-like_dom"/>
</dbReference>
<dbReference type="PIRSF" id="PIRSF014972">
    <property type="entry name" value="FlK"/>
    <property type="match status" value="1"/>
</dbReference>
<dbReference type="RefSeq" id="WP_269264787.1">
    <property type="nucleotide sequence ID" value="NZ_CP098248.1"/>
</dbReference>
<feature type="domain" description="Fluoroacetyl-CoA-specific thioesterase-like" evidence="3">
    <location>
        <begin position="2"/>
        <end position="99"/>
    </location>
</feature>
<evidence type="ECO:0000256" key="2">
    <source>
        <dbReference type="PIRSR" id="PIRSR014972-2"/>
    </source>
</evidence>
<dbReference type="EMBL" id="CP098251">
    <property type="protein sequence ID" value="WAV91527.1"/>
    <property type="molecule type" value="Genomic_DNA"/>
</dbReference>
<dbReference type="InterPro" id="IPR029069">
    <property type="entry name" value="HotDog_dom_sf"/>
</dbReference>
<reference evidence="4" key="2">
    <citation type="journal article" date="2022" name="Front. Microbiol.">
        <title>New perspectives on an old grouping: The genomic and phenotypic variability of Oxalobacter formigenes and the implications for calcium oxalate stone prevention.</title>
        <authorList>
            <person name="Chmiel J.A."/>
            <person name="Carr C."/>
            <person name="Stuivenberg G.A."/>
            <person name="Venema R."/>
            <person name="Chanyi R.M."/>
            <person name="Al K.F."/>
            <person name="Giguere D."/>
            <person name="Say H."/>
            <person name="Akouris P.P."/>
            <person name="Dominguez Romero S.A."/>
            <person name="Kwong A."/>
            <person name="Tai V."/>
            <person name="Koval S.F."/>
            <person name="Razvi H."/>
            <person name="Bjazevic J."/>
            <person name="Burton J.P."/>
        </authorList>
    </citation>
    <scope>NUCLEOTIDE SEQUENCE</scope>
    <source>
        <strain evidence="4">OxK</strain>
    </source>
</reference>
<gene>
    <name evidence="5" type="ORF">NB645_00715</name>
    <name evidence="4" type="ORF">NB646_01830</name>
</gene>
<dbReference type="PANTHER" id="PTHR36934:SF1">
    <property type="entry name" value="THIOESTERASE DOMAIN-CONTAINING PROTEIN"/>
    <property type="match status" value="1"/>
</dbReference>
<dbReference type="EMBL" id="CP098248">
    <property type="protein sequence ID" value="WAV97314.1"/>
    <property type="molecule type" value="Genomic_DNA"/>
</dbReference>
<accession>A0A9E9LIL7</accession>
<feature type="binding site" evidence="2">
    <location>
        <position position="98"/>
    </location>
    <ligand>
        <name>substrate</name>
    </ligand>
</feature>
<dbReference type="PANTHER" id="PTHR36934">
    <property type="entry name" value="BLR0278 PROTEIN"/>
    <property type="match status" value="1"/>
</dbReference>
<name>A0A9E9LIL7_9BURK</name>
<evidence type="ECO:0000256" key="1">
    <source>
        <dbReference type="PIRSR" id="PIRSR014972-1"/>
    </source>
</evidence>
<dbReference type="SUPFAM" id="SSF54637">
    <property type="entry name" value="Thioesterase/thiol ester dehydrase-isomerase"/>
    <property type="match status" value="1"/>
</dbReference>
<evidence type="ECO:0000259" key="3">
    <source>
        <dbReference type="Pfam" id="PF22636"/>
    </source>
</evidence>
<proteinExistence type="predicted"/>
<organism evidence="4">
    <name type="scientific">Oxalobacter aliiformigenes</name>
    <dbReference type="NCBI Taxonomy" id="2946593"/>
    <lineage>
        <taxon>Bacteria</taxon>
        <taxon>Pseudomonadati</taxon>
        <taxon>Pseudomonadota</taxon>
        <taxon>Betaproteobacteria</taxon>
        <taxon>Burkholderiales</taxon>
        <taxon>Oxalobacteraceae</taxon>
        <taxon>Oxalobacter</taxon>
    </lineage>
</organism>